<dbReference type="Proteomes" id="UP000232230">
    <property type="component" value="Chromosome"/>
</dbReference>
<dbReference type="RefSeq" id="WP_024863308.1">
    <property type="nucleotide sequence ID" value="NZ_CP024965.1"/>
</dbReference>
<name>A0A2K8NY78_9MOLU</name>
<evidence type="ECO:0000256" key="3">
    <source>
        <dbReference type="ARBA" id="ARBA00022723"/>
    </source>
</evidence>
<comment type="similarity">
    <text evidence="1">Belongs to the GTP cyclohydrolase I type 2/NIF3 family.</text>
</comment>
<dbReference type="KEGG" id="esx:ESOMN_v1c04030"/>
<gene>
    <name evidence="5" type="ORF">ESOMN_v1c04030</name>
</gene>
<dbReference type="GO" id="GO:0005737">
    <property type="term" value="C:cytoplasm"/>
    <property type="evidence" value="ECO:0007669"/>
    <property type="project" value="TreeGrafter"/>
</dbReference>
<evidence type="ECO:0000256" key="4">
    <source>
        <dbReference type="PIRSR" id="PIRSR602678-1"/>
    </source>
</evidence>
<dbReference type="GO" id="GO:0046872">
    <property type="term" value="F:metal ion binding"/>
    <property type="evidence" value="ECO:0007669"/>
    <property type="project" value="UniProtKB-KW"/>
</dbReference>
<organism evidence="5 6">
    <name type="scientific">Williamsoniiplasma somnilux</name>
    <dbReference type="NCBI Taxonomy" id="215578"/>
    <lineage>
        <taxon>Bacteria</taxon>
        <taxon>Bacillati</taxon>
        <taxon>Mycoplasmatota</taxon>
        <taxon>Mollicutes</taxon>
        <taxon>Entomoplasmatales</taxon>
        <taxon>Williamsoniiplasma</taxon>
    </lineage>
</organism>
<feature type="binding site" evidence="4">
    <location>
        <position position="109"/>
    </location>
    <ligand>
        <name>a divalent metal cation</name>
        <dbReference type="ChEBI" id="CHEBI:60240"/>
        <label>1</label>
    </ligand>
</feature>
<dbReference type="EMBL" id="CP024965">
    <property type="protein sequence ID" value="ATZ18785.1"/>
    <property type="molecule type" value="Genomic_DNA"/>
</dbReference>
<protein>
    <recommendedName>
        <fullName evidence="2">GTP cyclohydrolase 1 type 2 homolog</fullName>
    </recommendedName>
</protein>
<dbReference type="PANTHER" id="PTHR13799:SF14">
    <property type="entry name" value="GTP CYCLOHYDROLASE 1 TYPE 2 HOMOLOG"/>
    <property type="match status" value="1"/>
</dbReference>
<proteinExistence type="inferred from homology"/>
<dbReference type="PANTHER" id="PTHR13799">
    <property type="entry name" value="NGG1 INTERACTING FACTOR 3"/>
    <property type="match status" value="1"/>
</dbReference>
<feature type="binding site" evidence="4">
    <location>
        <position position="226"/>
    </location>
    <ligand>
        <name>a divalent metal cation</name>
        <dbReference type="ChEBI" id="CHEBI:60240"/>
        <label>1</label>
    </ligand>
</feature>
<evidence type="ECO:0000313" key="5">
    <source>
        <dbReference type="EMBL" id="ATZ18785.1"/>
    </source>
</evidence>
<feature type="binding site" evidence="4">
    <location>
        <position position="229"/>
    </location>
    <ligand>
        <name>a divalent metal cation</name>
        <dbReference type="ChEBI" id="CHEBI:60240"/>
        <label>1</label>
    </ligand>
</feature>
<evidence type="ECO:0000256" key="1">
    <source>
        <dbReference type="ARBA" id="ARBA00006964"/>
    </source>
</evidence>
<reference evidence="5 6" key="1">
    <citation type="submission" date="2017-11" db="EMBL/GenBank/DDBJ databases">
        <title>Genome sequence of Entomoplasma somnilux PYAN-1 (ATCC 49194).</title>
        <authorList>
            <person name="Lo W.-S."/>
            <person name="Gasparich G.E."/>
            <person name="Kuo C.-H."/>
        </authorList>
    </citation>
    <scope>NUCLEOTIDE SEQUENCE [LARGE SCALE GENOMIC DNA]</scope>
    <source>
        <strain evidence="5 6">PYAN-1</strain>
    </source>
</reference>
<feature type="binding site" evidence="4">
    <location>
        <position position="71"/>
    </location>
    <ligand>
        <name>a divalent metal cation</name>
        <dbReference type="ChEBI" id="CHEBI:60240"/>
        <label>1</label>
    </ligand>
</feature>
<dbReference type="InterPro" id="IPR036069">
    <property type="entry name" value="DUF34/NIF3_sf"/>
</dbReference>
<dbReference type="AlphaFoldDB" id="A0A2K8NY78"/>
<dbReference type="InterPro" id="IPR002678">
    <property type="entry name" value="DUF34/NIF3"/>
</dbReference>
<sequence>MELIKIIKYLDKKFDPNLAYEWDFNGIQNISNKQNIDFNTEITNVVIALDLNKNVVEFAIANNVNLIITRHPFIFGELVVEKQNPQKSKMIKLLINHNLVIYSIHTNYDASIYQNIQNIVSEQFNIKKFSHLKKNKECIKFILKNKITHKEFRETFKKIFSLEHCQINKSWDDHKQLNEFYLTSGSGASTMIEQKMEQKIFVTGEVKWNEWIYAEDNEVSLLALGHYMENYFIYDIKNKLINTFKDLKITTIDIENQFRKG</sequence>
<evidence type="ECO:0000256" key="2">
    <source>
        <dbReference type="ARBA" id="ARBA00022112"/>
    </source>
</evidence>
<accession>A0A2K8NY78</accession>
<evidence type="ECO:0000313" key="6">
    <source>
        <dbReference type="Proteomes" id="UP000232230"/>
    </source>
</evidence>
<keyword evidence="6" id="KW-1185">Reference proteome</keyword>
<dbReference type="SUPFAM" id="SSF102705">
    <property type="entry name" value="NIF3 (NGG1p interacting factor 3)-like"/>
    <property type="match status" value="1"/>
</dbReference>
<dbReference type="Pfam" id="PF01784">
    <property type="entry name" value="DUF34_NIF3"/>
    <property type="match status" value="1"/>
</dbReference>
<dbReference type="FunFam" id="3.40.1390.30:FF:000001">
    <property type="entry name" value="GTP cyclohydrolase 1 type 2"/>
    <property type="match status" value="1"/>
</dbReference>
<keyword evidence="3 4" id="KW-0479">Metal-binding</keyword>
<dbReference type="Gene3D" id="3.40.1390.30">
    <property type="entry name" value="NIF3 (NGG1p interacting factor 3)-like"/>
    <property type="match status" value="2"/>
</dbReference>